<keyword evidence="5" id="KW-1133">Transmembrane helix</keyword>
<comment type="subcellular location">
    <subcellularLocation>
        <location evidence="1">Membrane</location>
        <topology evidence="1">Multi-pass membrane protein</topology>
    </subcellularLocation>
</comment>
<protein>
    <recommendedName>
        <fullName evidence="7">ABC transporter domain-containing protein</fullName>
    </recommendedName>
</protein>
<feature type="non-terminal residue" evidence="8">
    <location>
        <position position="147"/>
    </location>
</feature>
<evidence type="ECO:0000259" key="7">
    <source>
        <dbReference type="Pfam" id="PF00005"/>
    </source>
</evidence>
<evidence type="ECO:0000256" key="2">
    <source>
        <dbReference type="ARBA" id="ARBA00005814"/>
    </source>
</evidence>
<evidence type="ECO:0000256" key="1">
    <source>
        <dbReference type="ARBA" id="ARBA00004141"/>
    </source>
</evidence>
<dbReference type="EMBL" id="JH669221">
    <property type="protein sequence ID" value="KAG6464665.1"/>
    <property type="molecule type" value="Genomic_DNA"/>
</dbReference>
<dbReference type="Pfam" id="PF00005">
    <property type="entry name" value="ABC_tran"/>
    <property type="match status" value="1"/>
</dbReference>
<comment type="similarity">
    <text evidence="2">Belongs to the ABC transporter superfamily. ABCG family. Eye pigment precursor importer (TC 3.A.1.204) subfamily.</text>
</comment>
<dbReference type="PANTHER" id="PTHR48041:SF139">
    <property type="entry name" value="PROTEIN SCARLET"/>
    <property type="match status" value="1"/>
</dbReference>
<dbReference type="AlphaFoldDB" id="A0A921ZW20"/>
<organism evidence="8 9">
    <name type="scientific">Manduca sexta</name>
    <name type="common">Tobacco hawkmoth</name>
    <name type="synonym">Tobacco hornworm</name>
    <dbReference type="NCBI Taxonomy" id="7130"/>
    <lineage>
        <taxon>Eukaryota</taxon>
        <taxon>Metazoa</taxon>
        <taxon>Ecdysozoa</taxon>
        <taxon>Arthropoda</taxon>
        <taxon>Hexapoda</taxon>
        <taxon>Insecta</taxon>
        <taxon>Pterygota</taxon>
        <taxon>Neoptera</taxon>
        <taxon>Endopterygota</taxon>
        <taxon>Lepidoptera</taxon>
        <taxon>Glossata</taxon>
        <taxon>Ditrysia</taxon>
        <taxon>Bombycoidea</taxon>
        <taxon>Sphingidae</taxon>
        <taxon>Sphinginae</taxon>
        <taxon>Sphingini</taxon>
        <taxon>Manduca</taxon>
    </lineage>
</organism>
<keyword evidence="6" id="KW-0472">Membrane</keyword>
<dbReference type="GO" id="GO:0016887">
    <property type="term" value="F:ATP hydrolysis activity"/>
    <property type="evidence" value="ECO:0007669"/>
    <property type="project" value="InterPro"/>
</dbReference>
<dbReference type="GO" id="GO:0005886">
    <property type="term" value="C:plasma membrane"/>
    <property type="evidence" value="ECO:0007669"/>
    <property type="project" value="TreeGrafter"/>
</dbReference>
<evidence type="ECO:0000256" key="6">
    <source>
        <dbReference type="ARBA" id="ARBA00023136"/>
    </source>
</evidence>
<dbReference type="GO" id="GO:0042626">
    <property type="term" value="F:ATPase-coupled transmembrane transporter activity"/>
    <property type="evidence" value="ECO:0007669"/>
    <property type="project" value="TreeGrafter"/>
</dbReference>
<dbReference type="Proteomes" id="UP000791440">
    <property type="component" value="Unassembled WGS sequence"/>
</dbReference>
<evidence type="ECO:0000313" key="8">
    <source>
        <dbReference type="EMBL" id="KAG6464665.1"/>
    </source>
</evidence>
<name>A0A921ZW20_MANSE</name>
<keyword evidence="4" id="KW-0812">Transmembrane</keyword>
<feature type="domain" description="ABC transporter" evidence="7">
    <location>
        <begin position="67"/>
        <end position="142"/>
    </location>
</feature>
<dbReference type="InterPro" id="IPR003439">
    <property type="entry name" value="ABC_transporter-like_ATP-bd"/>
</dbReference>
<gene>
    <name evidence="8" type="ORF">O3G_MSEX014657</name>
</gene>
<evidence type="ECO:0000256" key="5">
    <source>
        <dbReference type="ARBA" id="ARBA00022989"/>
    </source>
</evidence>
<dbReference type="PANTHER" id="PTHR48041">
    <property type="entry name" value="ABC TRANSPORTER G FAMILY MEMBER 28"/>
    <property type="match status" value="1"/>
</dbReference>
<evidence type="ECO:0000256" key="4">
    <source>
        <dbReference type="ARBA" id="ARBA00022692"/>
    </source>
</evidence>
<reference evidence="8" key="1">
    <citation type="journal article" date="2016" name="Insect Biochem. Mol. Biol.">
        <title>Multifaceted biological insights from a draft genome sequence of the tobacco hornworm moth, Manduca sexta.</title>
        <authorList>
            <person name="Kanost M.R."/>
            <person name="Arrese E.L."/>
            <person name="Cao X."/>
            <person name="Chen Y.R."/>
            <person name="Chellapilla S."/>
            <person name="Goldsmith M.R."/>
            <person name="Grosse-Wilde E."/>
            <person name="Heckel D.G."/>
            <person name="Herndon N."/>
            <person name="Jiang H."/>
            <person name="Papanicolaou A."/>
            <person name="Qu J."/>
            <person name="Soulages J.L."/>
            <person name="Vogel H."/>
            <person name="Walters J."/>
            <person name="Waterhouse R.M."/>
            <person name="Ahn S.J."/>
            <person name="Almeida F.C."/>
            <person name="An C."/>
            <person name="Aqrawi P."/>
            <person name="Bretschneider A."/>
            <person name="Bryant W.B."/>
            <person name="Bucks S."/>
            <person name="Chao H."/>
            <person name="Chevignon G."/>
            <person name="Christen J.M."/>
            <person name="Clarke D.F."/>
            <person name="Dittmer N.T."/>
            <person name="Ferguson L.C.F."/>
            <person name="Garavelou S."/>
            <person name="Gordon K.H.J."/>
            <person name="Gunaratna R.T."/>
            <person name="Han Y."/>
            <person name="Hauser F."/>
            <person name="He Y."/>
            <person name="Heidel-Fischer H."/>
            <person name="Hirsh A."/>
            <person name="Hu Y."/>
            <person name="Jiang H."/>
            <person name="Kalra D."/>
            <person name="Klinner C."/>
            <person name="Konig C."/>
            <person name="Kovar C."/>
            <person name="Kroll A.R."/>
            <person name="Kuwar S.S."/>
            <person name="Lee S.L."/>
            <person name="Lehman R."/>
            <person name="Li K."/>
            <person name="Li Z."/>
            <person name="Liang H."/>
            <person name="Lovelace S."/>
            <person name="Lu Z."/>
            <person name="Mansfield J.H."/>
            <person name="McCulloch K.J."/>
            <person name="Mathew T."/>
            <person name="Morton B."/>
            <person name="Muzny D.M."/>
            <person name="Neunemann D."/>
            <person name="Ongeri F."/>
            <person name="Pauchet Y."/>
            <person name="Pu L.L."/>
            <person name="Pyrousis I."/>
            <person name="Rao X.J."/>
            <person name="Redding A."/>
            <person name="Roesel C."/>
            <person name="Sanchez-Gracia A."/>
            <person name="Schaack S."/>
            <person name="Shukla A."/>
            <person name="Tetreau G."/>
            <person name="Wang Y."/>
            <person name="Xiong G.H."/>
            <person name="Traut W."/>
            <person name="Walsh T.K."/>
            <person name="Worley K.C."/>
            <person name="Wu D."/>
            <person name="Wu W."/>
            <person name="Wu Y.Q."/>
            <person name="Zhang X."/>
            <person name="Zou Z."/>
            <person name="Zucker H."/>
            <person name="Briscoe A.D."/>
            <person name="Burmester T."/>
            <person name="Clem R.J."/>
            <person name="Feyereisen R."/>
            <person name="Grimmelikhuijzen C.J.P."/>
            <person name="Hamodrakas S.J."/>
            <person name="Hansson B.S."/>
            <person name="Huguet E."/>
            <person name="Jermiin L.S."/>
            <person name="Lan Q."/>
            <person name="Lehman H.K."/>
            <person name="Lorenzen M."/>
            <person name="Merzendorfer H."/>
            <person name="Michalopoulos I."/>
            <person name="Morton D.B."/>
            <person name="Muthukrishnan S."/>
            <person name="Oakeshott J.G."/>
            <person name="Palmer W."/>
            <person name="Park Y."/>
            <person name="Passarelli A.L."/>
            <person name="Rozas J."/>
            <person name="Schwartz L.M."/>
            <person name="Smith W."/>
            <person name="Southgate A."/>
            <person name="Vilcinskas A."/>
            <person name="Vogt R."/>
            <person name="Wang P."/>
            <person name="Werren J."/>
            <person name="Yu X.Q."/>
            <person name="Zhou J.J."/>
            <person name="Brown S.J."/>
            <person name="Scherer S.E."/>
            <person name="Richards S."/>
            <person name="Blissard G.W."/>
        </authorList>
    </citation>
    <scope>NUCLEOTIDE SEQUENCE</scope>
</reference>
<comment type="caution">
    <text evidence="8">The sequence shown here is derived from an EMBL/GenBank/DDBJ whole genome shotgun (WGS) entry which is preliminary data.</text>
</comment>
<dbReference type="InterPro" id="IPR050352">
    <property type="entry name" value="ABCG_transporters"/>
</dbReference>
<accession>A0A921ZW20</accession>
<keyword evidence="3" id="KW-0813">Transport</keyword>
<sequence>MKDYDLKLPTRNVLTGAIVNWDDDEMGTMGDAPENLTLAWKDLSVYRKKKTQTSIWRSATYEEVKVLHGVSGIVSSGNLVALMGSSGAGKTTLLAAISRRDKSAMTGYLMLNGRLAGADLIARISGFVPQEDLAIEDLTVAEHMSFM</sequence>
<evidence type="ECO:0000256" key="3">
    <source>
        <dbReference type="ARBA" id="ARBA00022448"/>
    </source>
</evidence>
<keyword evidence="9" id="KW-1185">Reference proteome</keyword>
<reference evidence="8" key="2">
    <citation type="submission" date="2020-12" db="EMBL/GenBank/DDBJ databases">
        <authorList>
            <person name="Kanost M."/>
        </authorList>
    </citation>
    <scope>NUCLEOTIDE SEQUENCE</scope>
</reference>
<evidence type="ECO:0000313" key="9">
    <source>
        <dbReference type="Proteomes" id="UP000791440"/>
    </source>
</evidence>
<dbReference type="GO" id="GO:0005524">
    <property type="term" value="F:ATP binding"/>
    <property type="evidence" value="ECO:0007669"/>
    <property type="project" value="InterPro"/>
</dbReference>
<proteinExistence type="inferred from homology"/>